<dbReference type="AlphaFoldDB" id="A0AAV9DQE5"/>
<name>A0AAV9DQE5_ACOCL</name>
<reference evidence="1" key="1">
    <citation type="journal article" date="2023" name="Nat. Commun.">
        <title>Diploid and tetraploid genomes of Acorus and the evolution of monocots.</title>
        <authorList>
            <person name="Ma L."/>
            <person name="Liu K.W."/>
            <person name="Li Z."/>
            <person name="Hsiao Y.Y."/>
            <person name="Qi Y."/>
            <person name="Fu T."/>
            <person name="Tang G.D."/>
            <person name="Zhang D."/>
            <person name="Sun W.H."/>
            <person name="Liu D.K."/>
            <person name="Li Y."/>
            <person name="Chen G.Z."/>
            <person name="Liu X.D."/>
            <person name="Liao X.Y."/>
            <person name="Jiang Y.T."/>
            <person name="Yu X."/>
            <person name="Hao Y."/>
            <person name="Huang J."/>
            <person name="Zhao X.W."/>
            <person name="Ke S."/>
            <person name="Chen Y.Y."/>
            <person name="Wu W.L."/>
            <person name="Hsu J.L."/>
            <person name="Lin Y.F."/>
            <person name="Huang M.D."/>
            <person name="Li C.Y."/>
            <person name="Huang L."/>
            <person name="Wang Z.W."/>
            <person name="Zhao X."/>
            <person name="Zhong W.Y."/>
            <person name="Peng D.H."/>
            <person name="Ahmad S."/>
            <person name="Lan S."/>
            <person name="Zhang J.S."/>
            <person name="Tsai W.C."/>
            <person name="Van de Peer Y."/>
            <person name="Liu Z.J."/>
        </authorList>
    </citation>
    <scope>NUCLEOTIDE SEQUENCE</scope>
    <source>
        <strain evidence="1">CP</strain>
    </source>
</reference>
<protein>
    <submittedName>
        <fullName evidence="1">Uncharacterized protein</fullName>
    </submittedName>
</protein>
<organism evidence="1 2">
    <name type="scientific">Acorus calamus</name>
    <name type="common">Sweet flag</name>
    <dbReference type="NCBI Taxonomy" id="4465"/>
    <lineage>
        <taxon>Eukaryota</taxon>
        <taxon>Viridiplantae</taxon>
        <taxon>Streptophyta</taxon>
        <taxon>Embryophyta</taxon>
        <taxon>Tracheophyta</taxon>
        <taxon>Spermatophyta</taxon>
        <taxon>Magnoliopsida</taxon>
        <taxon>Liliopsida</taxon>
        <taxon>Acoraceae</taxon>
        <taxon>Acorus</taxon>
    </lineage>
</organism>
<dbReference type="Proteomes" id="UP001180020">
    <property type="component" value="Unassembled WGS sequence"/>
</dbReference>
<proteinExistence type="predicted"/>
<evidence type="ECO:0000313" key="1">
    <source>
        <dbReference type="EMBL" id="KAK1303176.1"/>
    </source>
</evidence>
<keyword evidence="2" id="KW-1185">Reference proteome</keyword>
<dbReference type="EMBL" id="JAUJYO010000011">
    <property type="protein sequence ID" value="KAK1303176.1"/>
    <property type="molecule type" value="Genomic_DNA"/>
</dbReference>
<gene>
    <name evidence="1" type="ORF">QJS10_CPB11g01039</name>
</gene>
<accession>A0AAV9DQE5</accession>
<reference evidence="1" key="2">
    <citation type="submission" date="2023-06" db="EMBL/GenBank/DDBJ databases">
        <authorList>
            <person name="Ma L."/>
            <person name="Liu K.-W."/>
            <person name="Li Z."/>
            <person name="Hsiao Y.-Y."/>
            <person name="Qi Y."/>
            <person name="Fu T."/>
            <person name="Tang G."/>
            <person name="Zhang D."/>
            <person name="Sun W.-H."/>
            <person name="Liu D.-K."/>
            <person name="Li Y."/>
            <person name="Chen G.-Z."/>
            <person name="Liu X.-D."/>
            <person name="Liao X.-Y."/>
            <person name="Jiang Y.-T."/>
            <person name="Yu X."/>
            <person name="Hao Y."/>
            <person name="Huang J."/>
            <person name="Zhao X.-W."/>
            <person name="Ke S."/>
            <person name="Chen Y.-Y."/>
            <person name="Wu W.-L."/>
            <person name="Hsu J.-L."/>
            <person name="Lin Y.-F."/>
            <person name="Huang M.-D."/>
            <person name="Li C.-Y."/>
            <person name="Huang L."/>
            <person name="Wang Z.-W."/>
            <person name="Zhao X."/>
            <person name="Zhong W.-Y."/>
            <person name="Peng D.-H."/>
            <person name="Ahmad S."/>
            <person name="Lan S."/>
            <person name="Zhang J.-S."/>
            <person name="Tsai W.-C."/>
            <person name="Van De Peer Y."/>
            <person name="Liu Z.-J."/>
        </authorList>
    </citation>
    <scope>NUCLEOTIDE SEQUENCE</scope>
    <source>
        <strain evidence="1">CP</strain>
        <tissue evidence="1">Leaves</tissue>
    </source>
</reference>
<evidence type="ECO:0000313" key="2">
    <source>
        <dbReference type="Proteomes" id="UP001180020"/>
    </source>
</evidence>
<sequence>MTVLRDSSARLCFSLNSFDLGAEDSTADEKRLTCFEEAEEEEEESFNDLRVVET</sequence>
<comment type="caution">
    <text evidence="1">The sequence shown here is derived from an EMBL/GenBank/DDBJ whole genome shotgun (WGS) entry which is preliminary data.</text>
</comment>